<dbReference type="SUPFAM" id="SSF48371">
    <property type="entry name" value="ARM repeat"/>
    <property type="match status" value="1"/>
</dbReference>
<evidence type="ECO:0008006" key="4">
    <source>
        <dbReference type="Google" id="ProtNLM"/>
    </source>
</evidence>
<dbReference type="AlphaFoldDB" id="A0A9D4GLQ5"/>
<dbReference type="GO" id="GO:0045296">
    <property type="term" value="F:cadherin binding"/>
    <property type="evidence" value="ECO:0007669"/>
    <property type="project" value="InterPro"/>
</dbReference>
<organism evidence="2 3">
    <name type="scientific">Dreissena polymorpha</name>
    <name type="common">Zebra mussel</name>
    <name type="synonym">Mytilus polymorpha</name>
    <dbReference type="NCBI Taxonomy" id="45954"/>
    <lineage>
        <taxon>Eukaryota</taxon>
        <taxon>Metazoa</taxon>
        <taxon>Spiralia</taxon>
        <taxon>Lophotrochozoa</taxon>
        <taxon>Mollusca</taxon>
        <taxon>Bivalvia</taxon>
        <taxon>Autobranchia</taxon>
        <taxon>Heteroconchia</taxon>
        <taxon>Euheterodonta</taxon>
        <taxon>Imparidentia</taxon>
        <taxon>Neoheterodontei</taxon>
        <taxon>Myida</taxon>
        <taxon>Dreissenoidea</taxon>
        <taxon>Dreissenidae</taxon>
        <taxon>Dreissena</taxon>
    </lineage>
</organism>
<keyword evidence="3" id="KW-1185">Reference proteome</keyword>
<dbReference type="InterPro" id="IPR013284">
    <property type="entry name" value="Beta-catenin"/>
</dbReference>
<protein>
    <recommendedName>
        <fullName evidence="4">Junction plakoglobin</fullName>
    </recommendedName>
</protein>
<reference evidence="2" key="2">
    <citation type="submission" date="2020-11" db="EMBL/GenBank/DDBJ databases">
        <authorList>
            <person name="McCartney M.A."/>
            <person name="Auch B."/>
            <person name="Kono T."/>
            <person name="Mallez S."/>
            <person name="Becker A."/>
            <person name="Gohl D.M."/>
            <person name="Silverstein K.A.T."/>
            <person name="Koren S."/>
            <person name="Bechman K.B."/>
            <person name="Herman A."/>
            <person name="Abrahante J.E."/>
            <person name="Garbe J."/>
        </authorList>
    </citation>
    <scope>NUCLEOTIDE SEQUENCE</scope>
    <source>
        <strain evidence="2">Duluth1</strain>
        <tissue evidence="2">Whole animal</tissue>
    </source>
</reference>
<dbReference type="InterPro" id="IPR016024">
    <property type="entry name" value="ARM-type_fold"/>
</dbReference>
<dbReference type="Gene3D" id="6.10.250.2780">
    <property type="match status" value="1"/>
</dbReference>
<proteinExistence type="predicted"/>
<gene>
    <name evidence="2" type="ORF">DPMN_120925</name>
</gene>
<dbReference type="EMBL" id="JAIWYP010000005">
    <property type="protein sequence ID" value="KAH3819192.1"/>
    <property type="molecule type" value="Genomic_DNA"/>
</dbReference>
<evidence type="ECO:0000256" key="1">
    <source>
        <dbReference type="PROSITE-ProRule" id="PRU00259"/>
    </source>
</evidence>
<evidence type="ECO:0000313" key="2">
    <source>
        <dbReference type="EMBL" id="KAH3819192.1"/>
    </source>
</evidence>
<dbReference type="PANTHER" id="PTHR45976">
    <property type="entry name" value="ARMADILLO SEGMENT POLARITY PROTEIN"/>
    <property type="match status" value="1"/>
</dbReference>
<dbReference type="InterPro" id="IPR011989">
    <property type="entry name" value="ARM-like"/>
</dbReference>
<dbReference type="Gene3D" id="1.25.10.10">
    <property type="entry name" value="Leucine-rich Repeat Variant"/>
    <property type="match status" value="1"/>
</dbReference>
<sequence>MYQHLNQTCSHRVWEAIFPETLKEGLQIPSTEIHPDQPTAVQSLAEPSLMLKHAVVNLINYQDDADLATKAIPELTKFLCDDDQVVVSQAAMMVHQLSKKEASRAAIMNSPQMVAALVPHMSHTNDSETTRCALGTLHNLSHHRQGLLAIFKSGGIPALVKLLRYVGFEWFS</sequence>
<feature type="repeat" description="ARM" evidence="1">
    <location>
        <begin position="112"/>
        <end position="155"/>
    </location>
</feature>
<name>A0A9D4GLQ5_DREPO</name>
<dbReference type="PROSITE" id="PS50176">
    <property type="entry name" value="ARM_REPEAT"/>
    <property type="match status" value="1"/>
</dbReference>
<dbReference type="SMART" id="SM00185">
    <property type="entry name" value="ARM"/>
    <property type="match status" value="2"/>
</dbReference>
<accession>A0A9D4GLQ5</accession>
<dbReference type="GO" id="GO:0007155">
    <property type="term" value="P:cell adhesion"/>
    <property type="evidence" value="ECO:0007669"/>
    <property type="project" value="InterPro"/>
</dbReference>
<dbReference type="PRINTS" id="PR01869">
    <property type="entry name" value="BCATNINFAMLY"/>
</dbReference>
<dbReference type="Proteomes" id="UP000828390">
    <property type="component" value="Unassembled WGS sequence"/>
</dbReference>
<evidence type="ECO:0000313" key="3">
    <source>
        <dbReference type="Proteomes" id="UP000828390"/>
    </source>
</evidence>
<dbReference type="InterPro" id="IPR000225">
    <property type="entry name" value="Armadillo"/>
</dbReference>
<comment type="caution">
    <text evidence="2">The sequence shown here is derived from an EMBL/GenBank/DDBJ whole genome shotgun (WGS) entry which is preliminary data.</text>
</comment>
<dbReference type="FunFam" id="1.25.10.10:FF:001500">
    <property type="entry name" value="Predicted protein"/>
    <property type="match status" value="1"/>
</dbReference>
<reference evidence="2" key="1">
    <citation type="journal article" date="2019" name="bioRxiv">
        <title>The Genome of the Zebra Mussel, Dreissena polymorpha: A Resource for Invasive Species Research.</title>
        <authorList>
            <person name="McCartney M.A."/>
            <person name="Auch B."/>
            <person name="Kono T."/>
            <person name="Mallez S."/>
            <person name="Zhang Y."/>
            <person name="Obille A."/>
            <person name="Becker A."/>
            <person name="Abrahante J.E."/>
            <person name="Garbe J."/>
            <person name="Badalamenti J.P."/>
            <person name="Herman A."/>
            <person name="Mangelson H."/>
            <person name="Liachko I."/>
            <person name="Sullivan S."/>
            <person name="Sone E.D."/>
            <person name="Koren S."/>
            <person name="Silverstein K.A.T."/>
            <person name="Beckman K.B."/>
            <person name="Gohl D.M."/>
        </authorList>
    </citation>
    <scope>NUCLEOTIDE SEQUENCE</scope>
    <source>
        <strain evidence="2">Duluth1</strain>
        <tissue evidence="2">Whole animal</tissue>
    </source>
</reference>